<evidence type="ECO:0000256" key="3">
    <source>
        <dbReference type="ARBA" id="ARBA00022475"/>
    </source>
</evidence>
<feature type="transmembrane region" description="Helical" evidence="7">
    <location>
        <begin position="20"/>
        <end position="43"/>
    </location>
</feature>
<feature type="transmembrane region" description="Helical" evidence="7">
    <location>
        <begin position="167"/>
        <end position="188"/>
    </location>
</feature>
<comment type="caution">
    <text evidence="9">The sequence shown here is derived from an EMBL/GenBank/DDBJ whole genome shotgun (WGS) entry which is preliminary data.</text>
</comment>
<dbReference type="KEGG" id="bsj:UP17_04975"/>
<dbReference type="PANTHER" id="PTHR42709:SF6">
    <property type="entry name" value="UNDECAPRENYL PHOSPHATE TRANSPORTER A"/>
    <property type="match status" value="1"/>
</dbReference>
<evidence type="ECO:0000259" key="8">
    <source>
        <dbReference type="Pfam" id="PF09335"/>
    </source>
</evidence>
<evidence type="ECO:0000256" key="6">
    <source>
        <dbReference type="ARBA" id="ARBA00023136"/>
    </source>
</evidence>
<dbReference type="EMBL" id="JAUCEY010000008">
    <property type="protein sequence ID" value="MDM5455024.1"/>
    <property type="molecule type" value="Genomic_DNA"/>
</dbReference>
<evidence type="ECO:0000256" key="4">
    <source>
        <dbReference type="ARBA" id="ARBA00022692"/>
    </source>
</evidence>
<dbReference type="PANTHER" id="PTHR42709">
    <property type="entry name" value="ALKALINE PHOSPHATASE LIKE PROTEIN"/>
    <property type="match status" value="1"/>
</dbReference>
<evidence type="ECO:0000256" key="2">
    <source>
        <dbReference type="ARBA" id="ARBA00010792"/>
    </source>
</evidence>
<evidence type="ECO:0000256" key="7">
    <source>
        <dbReference type="SAM" id="Phobius"/>
    </source>
</evidence>
<keyword evidence="6 7" id="KW-0472">Membrane</keyword>
<dbReference type="AlphaFoldDB" id="A0AAW7IKX9"/>
<dbReference type="InterPro" id="IPR051311">
    <property type="entry name" value="DedA_domain"/>
</dbReference>
<protein>
    <submittedName>
        <fullName evidence="9">DedA family protein</fullName>
    </submittedName>
</protein>
<keyword evidence="3" id="KW-1003">Cell membrane</keyword>
<proteinExistence type="inferred from homology"/>
<name>A0AAW7IKX9_9BACI</name>
<feature type="transmembrane region" description="Helical" evidence="7">
    <location>
        <begin position="135"/>
        <end position="155"/>
    </location>
</feature>
<keyword evidence="4 7" id="KW-0812">Transmembrane</keyword>
<dbReference type="Proteomes" id="UP001234602">
    <property type="component" value="Unassembled WGS sequence"/>
</dbReference>
<feature type="domain" description="VTT" evidence="8">
    <location>
        <begin position="29"/>
        <end position="155"/>
    </location>
</feature>
<comment type="similarity">
    <text evidence="2">Belongs to the DedA family.</text>
</comment>
<evidence type="ECO:0000313" key="9">
    <source>
        <dbReference type="EMBL" id="MDM5455024.1"/>
    </source>
</evidence>
<dbReference type="Pfam" id="PF09335">
    <property type="entry name" value="VTT_dom"/>
    <property type="match status" value="1"/>
</dbReference>
<accession>A0AAW7IKX9</accession>
<feature type="transmembrane region" description="Helical" evidence="7">
    <location>
        <begin position="49"/>
        <end position="71"/>
    </location>
</feature>
<evidence type="ECO:0000256" key="1">
    <source>
        <dbReference type="ARBA" id="ARBA00004651"/>
    </source>
</evidence>
<comment type="subcellular location">
    <subcellularLocation>
        <location evidence="1">Cell membrane</location>
        <topology evidence="1">Multi-pass membrane protein</topology>
    </subcellularLocation>
</comment>
<keyword evidence="5 7" id="KW-1133">Transmembrane helix</keyword>
<evidence type="ECO:0000256" key="5">
    <source>
        <dbReference type="ARBA" id="ARBA00022989"/>
    </source>
</evidence>
<dbReference type="RefSeq" id="WP_061465984.1">
    <property type="nucleotide sequence ID" value="NZ_CP011008.1"/>
</dbReference>
<gene>
    <name evidence="9" type="ORF">QUF89_23195</name>
</gene>
<sequence>METLIMDMIEAFKSLSYFGVLLALTFEFIPAEIVLPLAGYWVYQGDMNLYLTILAGSLGGVTGPLTLYALGKYGGRPLVLKFGKYFLIKDEQLNKADRFFKRYGGGIAFFGRFVPGIRTAVSLPCGILKMSIWKFILYTYMAMLPVTSIYVYLGYKLGPKWEQAGAIFSQYANFLLIPIAVIVIWFIMKTQNQKQRQKLSQSITKKAP</sequence>
<organism evidence="9 10">
    <name type="scientific">Peribacillus simplex</name>
    <dbReference type="NCBI Taxonomy" id="1478"/>
    <lineage>
        <taxon>Bacteria</taxon>
        <taxon>Bacillati</taxon>
        <taxon>Bacillota</taxon>
        <taxon>Bacilli</taxon>
        <taxon>Bacillales</taxon>
        <taxon>Bacillaceae</taxon>
        <taxon>Peribacillus</taxon>
    </lineage>
</organism>
<dbReference type="InterPro" id="IPR032816">
    <property type="entry name" value="VTT_dom"/>
</dbReference>
<reference evidence="9" key="1">
    <citation type="submission" date="2023-06" db="EMBL/GenBank/DDBJ databases">
        <title>Comparative genomics of Bacillaceae isolates and their secondary metabolite potential.</title>
        <authorList>
            <person name="Song L."/>
            <person name="Nielsen L.J."/>
            <person name="Mohite O."/>
            <person name="Xu X."/>
            <person name="Weber T."/>
            <person name="Kovacs A.T."/>
        </authorList>
    </citation>
    <scope>NUCLEOTIDE SEQUENCE</scope>
    <source>
        <strain evidence="9">D8_B_37</strain>
    </source>
</reference>
<dbReference type="GO" id="GO:0005886">
    <property type="term" value="C:plasma membrane"/>
    <property type="evidence" value="ECO:0007669"/>
    <property type="project" value="UniProtKB-SubCell"/>
</dbReference>
<evidence type="ECO:0000313" key="10">
    <source>
        <dbReference type="Proteomes" id="UP001234602"/>
    </source>
</evidence>